<protein>
    <submittedName>
        <fullName evidence="4">CRISPR-associated protein TM1795 family protein</fullName>
    </submittedName>
</protein>
<evidence type="ECO:0000256" key="1">
    <source>
        <dbReference type="ARBA" id="ARBA00023118"/>
    </source>
</evidence>
<keyword evidence="1" id="KW-0051">Antiviral defense</keyword>
<dbReference type="HOGENOM" id="CLU_043263_0_0_6"/>
<proteinExistence type="predicted"/>
<dbReference type="PATRIC" id="fig|717774.3.peg.703"/>
<evidence type="ECO:0000256" key="2">
    <source>
        <dbReference type="SAM" id="MobiDB-lite"/>
    </source>
</evidence>
<dbReference type="InterPro" id="IPR005537">
    <property type="entry name" value="RAMP_III_fam"/>
</dbReference>
<organism evidence="4 5">
    <name type="scientific">Marinomonas mediterranea (strain ATCC 700492 / JCM 21426 / NBRC 103028 / MMB-1)</name>
    <dbReference type="NCBI Taxonomy" id="717774"/>
    <lineage>
        <taxon>Bacteria</taxon>
        <taxon>Pseudomonadati</taxon>
        <taxon>Pseudomonadota</taxon>
        <taxon>Gammaproteobacteria</taxon>
        <taxon>Oceanospirillales</taxon>
        <taxon>Oceanospirillaceae</taxon>
        <taxon>Marinomonas</taxon>
    </lineage>
</organism>
<dbReference type="Proteomes" id="UP000001062">
    <property type="component" value="Chromosome"/>
</dbReference>
<dbReference type="InterPro" id="IPR007522">
    <property type="entry name" value="CRISPR-assoc_prot_TM1795"/>
</dbReference>
<feature type="compositionally biased region" description="Basic and acidic residues" evidence="2">
    <location>
        <begin position="279"/>
        <end position="299"/>
    </location>
</feature>
<dbReference type="Pfam" id="PF03787">
    <property type="entry name" value="RAMPs"/>
    <property type="match status" value="1"/>
</dbReference>
<dbReference type="GO" id="GO:0051607">
    <property type="term" value="P:defense response to virus"/>
    <property type="evidence" value="ECO:0007669"/>
    <property type="project" value="UniProtKB-KW"/>
</dbReference>
<evidence type="ECO:0000259" key="3">
    <source>
        <dbReference type="Pfam" id="PF03787"/>
    </source>
</evidence>
<feature type="region of interest" description="Disordered" evidence="2">
    <location>
        <begin position="267"/>
        <end position="299"/>
    </location>
</feature>
<dbReference type="STRING" id="717774.Marme_0677"/>
<dbReference type="OrthoDB" id="190500at2"/>
<dbReference type="NCBIfam" id="TIGR01894">
    <property type="entry name" value="cas_TM1795_cmr1"/>
    <property type="match status" value="1"/>
</dbReference>
<gene>
    <name evidence="4" type="ordered locus">Marme_0677</name>
</gene>
<name>F2K1W7_MARM1</name>
<dbReference type="AlphaFoldDB" id="F2K1W7"/>
<dbReference type="RefSeq" id="WP_013659866.1">
    <property type="nucleotide sequence ID" value="NC_015276.1"/>
</dbReference>
<reference evidence="4 5" key="1">
    <citation type="journal article" date="2012" name="Stand. Genomic Sci.">
        <title>Complete genome sequence of the melanogenic marine bacterium Marinomonas mediterranea type strain (MMB-1(T)).</title>
        <authorList>
            <person name="Lucas-Elio P."/>
            <person name="Goodwin L."/>
            <person name="Woyke T."/>
            <person name="Pitluck S."/>
            <person name="Nolan M."/>
            <person name="Kyrpides N.C."/>
            <person name="Detter J.C."/>
            <person name="Copeland A."/>
            <person name="Teshima H."/>
            <person name="Bruce D."/>
            <person name="Detter C."/>
            <person name="Tapia R."/>
            <person name="Han S."/>
            <person name="Land M.L."/>
            <person name="Ivanova N."/>
            <person name="Mikhailova N."/>
            <person name="Johnston A.W."/>
            <person name="Sanchez-Amat A."/>
        </authorList>
    </citation>
    <scope>NUCLEOTIDE SEQUENCE [LARGE SCALE GENOMIC DNA]</scope>
    <source>
        <strain evidence="5">ATCC 700492 / JCM 21426 / NBRC 103028 / MMB-1</strain>
    </source>
</reference>
<accession>F2K1W7</accession>
<feature type="domain" description="CRISPR type III-associated protein" evidence="3">
    <location>
        <begin position="33"/>
        <end position="210"/>
    </location>
</feature>
<keyword evidence="5" id="KW-1185">Reference proteome</keyword>
<dbReference type="EMBL" id="CP002583">
    <property type="protein sequence ID" value="ADZ89961.1"/>
    <property type="molecule type" value="Genomic_DNA"/>
</dbReference>
<dbReference type="KEGG" id="mme:Marme_0677"/>
<sequence length="423" mass="47517">MARTRLVDSSQLDALQSALSSLDQESQWQTYECTLITPMYGGGVEAGEVDKQMPIRASEIRGHLRFWWRLLYGTQDSKETFDREKAIWGGIAANPKDIKKSLVSIKVTTHAPIHLKPSTTYTDVKNGNTNKINKNSLGYAFGAASILTENEEDICWLSEGTRFTLYIKLDIPEPSHKNKEDIEEQINSSIKYWANFGGLGARTRRGFGSIYSSAFSIKSNTEIESLIKKLTNSKFALLQSKSASAVTAWETASQRLSSFRQIGIGRKSHKNRSTWPEPDQLRRFTDKNDNGKHKPEHKAGNVFPRAAFGMPILFKFKSSSDPQTLRLLPQGAERFASPLIIRPIQLQEGCVAIALLLPNWQQALTQELELQTEKDDTFLVANKEPPMSWGERNGAELASLITPMQGRADNPLEAFLDYFEKGR</sequence>
<evidence type="ECO:0000313" key="4">
    <source>
        <dbReference type="EMBL" id="ADZ89961.1"/>
    </source>
</evidence>
<dbReference type="eggNOG" id="COG1367">
    <property type="taxonomic scope" value="Bacteria"/>
</dbReference>
<evidence type="ECO:0000313" key="5">
    <source>
        <dbReference type="Proteomes" id="UP000001062"/>
    </source>
</evidence>